<keyword evidence="3 6" id="KW-0732">Signal</keyword>
<dbReference type="InterPro" id="IPR026341">
    <property type="entry name" value="T9SS_type_B"/>
</dbReference>
<evidence type="ECO:0000313" key="9">
    <source>
        <dbReference type="Proteomes" id="UP000272428"/>
    </source>
</evidence>
<evidence type="ECO:0000256" key="4">
    <source>
        <dbReference type="ARBA" id="ARBA00022989"/>
    </source>
</evidence>
<keyword evidence="5" id="KW-0472">Membrane</keyword>
<protein>
    <submittedName>
        <fullName evidence="8">Gliding motility-associated-like protein</fullName>
    </submittedName>
</protein>
<gene>
    <name evidence="8" type="ORF">BCF58_2729</name>
</gene>
<evidence type="ECO:0000313" key="8">
    <source>
        <dbReference type="EMBL" id="RKS96306.1"/>
    </source>
</evidence>
<dbReference type="OrthoDB" id="1270719at2"/>
<dbReference type="InterPro" id="IPR013320">
    <property type="entry name" value="ConA-like_dom_sf"/>
</dbReference>
<dbReference type="PANTHER" id="PTHR12223">
    <property type="entry name" value="VESICULAR MANNOSE-BINDING LECTIN"/>
    <property type="match status" value="1"/>
</dbReference>
<name>A0A495SAX2_9FLAO</name>
<organism evidence="8 9">
    <name type="scientific">Chryseobacterium defluvii</name>
    <dbReference type="NCBI Taxonomy" id="160396"/>
    <lineage>
        <taxon>Bacteria</taxon>
        <taxon>Pseudomonadati</taxon>
        <taxon>Bacteroidota</taxon>
        <taxon>Flavobacteriia</taxon>
        <taxon>Flavobacteriales</taxon>
        <taxon>Weeksellaceae</taxon>
        <taxon>Chryseobacterium group</taxon>
        <taxon>Chryseobacterium</taxon>
    </lineage>
</organism>
<dbReference type="GO" id="GO:0005975">
    <property type="term" value="P:carbohydrate metabolic process"/>
    <property type="evidence" value="ECO:0007669"/>
    <property type="project" value="UniProtKB-ARBA"/>
</dbReference>
<dbReference type="GO" id="GO:0006888">
    <property type="term" value="P:endoplasmic reticulum to Golgi vesicle-mediated transport"/>
    <property type="evidence" value="ECO:0007669"/>
    <property type="project" value="TreeGrafter"/>
</dbReference>
<keyword evidence="2" id="KW-0812">Transmembrane</keyword>
<comment type="subcellular location">
    <subcellularLocation>
        <location evidence="1">Membrane</location>
        <topology evidence="1">Single-pass type I membrane protein</topology>
    </subcellularLocation>
</comment>
<dbReference type="InterPro" id="IPR051136">
    <property type="entry name" value="Intracellular_Lectin-GPT"/>
</dbReference>
<sequence length="752" mass="81425">MNKKLLAYFTFILLCFYGNFFSQTYQLTGNPVNTTGWDVVPAAVVNTDFIQLTGDLTGQVGGIKLNSPINLKYCDKWRVEFDFRIDGNGTPAYGRGDGFAFWYLANPPASYVTGGGLGIPANATGLMVGFDIFNNTTEGQMSKVHLLYGTNNTAGSNIEFNNTAGSTFHSPDLNPTQPFVGATYKHVEVLGEVDPANAANWIITLKIDNTTIINQSFAPSGTAVGMTQGYFGFSASTGAASARHSIKNVKVYTDKVAILQNSVSQSFCPNPTTGYGTANLTSFNSQFVANPANYTFTYYVLGNPTPIANPANYQFNTNTTISVRIKDNSGLLCDNPDGTITLSLAPFTANDATLTECNNNNAGTATFNLTSAVVTGVPGVTKKYYKTLNDLNTGTNEILNPASYTSAPGTVYVKVTTPQGCSGNAKITLAFYPQVVVTEATLRSCFLEANPSTASFNLTTANVTTLPGVIKKYYVTLADALSGTNEIVSPSIHISTSSVVYVRVTDTNGCFTITKINLIVLSPVFSSVLKDKTICIEDKTTLDAGPGFDSYEWSTGATTQSISNVPVGLYWVKLKTGTCITTQIVKVNPSSQPVISSIDVMNSSITVNVKGGTPAYKYSLDGITWQDSNVFNSLSRGDHKVFVKDSYDCEPVQIIVTVPNLINAITPNGDNVNDFIDYSALAYKKNVVLVIYDRYGNKLYEADKIRNFKWDGTAFGKKILTGTYWYTISWNENDKNNTPTQYTGWILVKNRE</sequence>
<evidence type="ECO:0000256" key="5">
    <source>
        <dbReference type="ARBA" id="ARBA00023136"/>
    </source>
</evidence>
<accession>A0A495SAX2</accession>
<evidence type="ECO:0000256" key="1">
    <source>
        <dbReference type="ARBA" id="ARBA00004479"/>
    </source>
</evidence>
<dbReference type="Pfam" id="PF03388">
    <property type="entry name" value="Lectin_leg-like"/>
    <property type="match status" value="1"/>
</dbReference>
<dbReference type="GO" id="GO:0004553">
    <property type="term" value="F:hydrolase activity, hydrolyzing O-glycosyl compounds"/>
    <property type="evidence" value="ECO:0007669"/>
    <property type="project" value="UniProtKB-ARBA"/>
</dbReference>
<dbReference type="SUPFAM" id="SSF49899">
    <property type="entry name" value="Concanavalin A-like lectins/glucanases"/>
    <property type="match status" value="1"/>
</dbReference>
<dbReference type="Gene3D" id="2.60.120.200">
    <property type="match status" value="1"/>
</dbReference>
<dbReference type="GO" id="GO:0005537">
    <property type="term" value="F:D-mannose binding"/>
    <property type="evidence" value="ECO:0007669"/>
    <property type="project" value="TreeGrafter"/>
</dbReference>
<proteinExistence type="predicted"/>
<dbReference type="PANTHER" id="PTHR12223:SF28">
    <property type="entry name" value="LECTIN, MANNOSE BINDING 1 LIKE"/>
    <property type="match status" value="1"/>
</dbReference>
<evidence type="ECO:0000256" key="2">
    <source>
        <dbReference type="ARBA" id="ARBA00022692"/>
    </source>
</evidence>
<feature type="signal peptide" evidence="6">
    <location>
        <begin position="1"/>
        <end position="22"/>
    </location>
</feature>
<dbReference type="Proteomes" id="UP000272428">
    <property type="component" value="Unassembled WGS sequence"/>
</dbReference>
<keyword evidence="9" id="KW-1185">Reference proteome</keyword>
<dbReference type="GO" id="GO:0016020">
    <property type="term" value="C:membrane"/>
    <property type="evidence" value="ECO:0007669"/>
    <property type="project" value="UniProtKB-SubCell"/>
</dbReference>
<evidence type="ECO:0000259" key="7">
    <source>
        <dbReference type="Pfam" id="PF03388"/>
    </source>
</evidence>
<dbReference type="NCBIfam" id="TIGR04131">
    <property type="entry name" value="Bac_Flav_CTERM"/>
    <property type="match status" value="1"/>
</dbReference>
<dbReference type="Pfam" id="PF13585">
    <property type="entry name" value="CHU_C"/>
    <property type="match status" value="1"/>
</dbReference>
<comment type="caution">
    <text evidence="8">The sequence shown here is derived from an EMBL/GenBank/DDBJ whole genome shotgun (WGS) entry which is preliminary data.</text>
</comment>
<dbReference type="GO" id="GO:0030134">
    <property type="term" value="C:COPII-coated ER to Golgi transport vesicle"/>
    <property type="evidence" value="ECO:0007669"/>
    <property type="project" value="TreeGrafter"/>
</dbReference>
<dbReference type="EMBL" id="RBXB01000003">
    <property type="protein sequence ID" value="RKS96306.1"/>
    <property type="molecule type" value="Genomic_DNA"/>
</dbReference>
<dbReference type="RefSeq" id="WP_121462318.1">
    <property type="nucleotide sequence ID" value="NZ_RBXB01000003.1"/>
</dbReference>
<keyword evidence="4" id="KW-1133">Transmembrane helix</keyword>
<dbReference type="AlphaFoldDB" id="A0A495SAX2"/>
<reference evidence="8 9" key="1">
    <citation type="submission" date="2018-10" db="EMBL/GenBank/DDBJ databases">
        <title>Genomic Encyclopedia of Archaeal and Bacterial Type Strains, Phase II (KMG-II): from individual species to whole genera.</title>
        <authorList>
            <person name="Goeker M."/>
        </authorList>
    </citation>
    <scope>NUCLEOTIDE SEQUENCE [LARGE SCALE GENOMIC DNA]</scope>
    <source>
        <strain evidence="8 9">DSM 14219</strain>
    </source>
</reference>
<feature type="domain" description="L-type lectin-like" evidence="7">
    <location>
        <begin position="33"/>
        <end position="151"/>
    </location>
</feature>
<evidence type="ECO:0000256" key="6">
    <source>
        <dbReference type="SAM" id="SignalP"/>
    </source>
</evidence>
<evidence type="ECO:0000256" key="3">
    <source>
        <dbReference type="ARBA" id="ARBA00022729"/>
    </source>
</evidence>
<dbReference type="InterPro" id="IPR005052">
    <property type="entry name" value="Lectin_leg"/>
</dbReference>
<feature type="chain" id="PRO_5019713463" evidence="6">
    <location>
        <begin position="23"/>
        <end position="752"/>
    </location>
</feature>